<organism evidence="1">
    <name type="scientific">Brassica napus</name>
    <name type="common">Rape</name>
    <dbReference type="NCBI Taxonomy" id="3708"/>
    <lineage>
        <taxon>Eukaryota</taxon>
        <taxon>Viridiplantae</taxon>
        <taxon>Streptophyta</taxon>
        <taxon>Embryophyta</taxon>
        <taxon>Tracheophyta</taxon>
        <taxon>Spermatophyta</taxon>
        <taxon>Magnoliopsida</taxon>
        <taxon>eudicotyledons</taxon>
        <taxon>Gunneridae</taxon>
        <taxon>Pentapetalae</taxon>
        <taxon>rosids</taxon>
        <taxon>malvids</taxon>
        <taxon>Brassicales</taxon>
        <taxon>Brassicaceae</taxon>
        <taxon>Brassiceae</taxon>
        <taxon>Brassica</taxon>
    </lineage>
</organism>
<protein>
    <submittedName>
        <fullName evidence="1">(rape) hypothetical protein</fullName>
    </submittedName>
</protein>
<name>A0A816P629_BRANA</name>
<dbReference type="Proteomes" id="UP001295469">
    <property type="component" value="Chromosome A09"/>
</dbReference>
<reference evidence="1" key="1">
    <citation type="submission" date="2021-01" db="EMBL/GenBank/DDBJ databases">
        <authorList>
            <consortium name="Genoscope - CEA"/>
            <person name="William W."/>
        </authorList>
    </citation>
    <scope>NUCLEOTIDE SEQUENCE</scope>
</reference>
<evidence type="ECO:0000313" key="1">
    <source>
        <dbReference type="EMBL" id="CAF2043766.1"/>
    </source>
</evidence>
<dbReference type="AlphaFoldDB" id="A0A816P629"/>
<gene>
    <name evidence="1" type="ORF">DARMORV10_A09P31840.1</name>
</gene>
<accession>A0A816P629</accession>
<proteinExistence type="predicted"/>
<dbReference type="EMBL" id="HG994363">
    <property type="protein sequence ID" value="CAF2043766.1"/>
    <property type="molecule type" value="Genomic_DNA"/>
</dbReference>
<feature type="non-terminal residue" evidence="1">
    <location>
        <position position="1"/>
    </location>
</feature>
<sequence length="71" mass="8179">DSIISIASRSDNQMSFLLSTIDYIDEVNNVKMMYTLCGCYAKQVYVYSRSNMSTMIICVIRFCSVKEWKGI</sequence>